<proteinExistence type="predicted"/>
<reference evidence="2 3" key="1">
    <citation type="journal article" date="2015" name="Genome Biol. Evol.">
        <title>Comparative Genomics of a Bacterivorous Green Alga Reveals Evolutionary Causalities and Consequences of Phago-Mixotrophic Mode of Nutrition.</title>
        <authorList>
            <person name="Burns J.A."/>
            <person name="Paasch A."/>
            <person name="Narechania A."/>
            <person name="Kim E."/>
        </authorList>
    </citation>
    <scope>NUCLEOTIDE SEQUENCE [LARGE SCALE GENOMIC DNA]</scope>
    <source>
        <strain evidence="2 3">PLY_AMNH</strain>
    </source>
</reference>
<protein>
    <recommendedName>
        <fullName evidence="4">Zinc finger protein 474</fullName>
    </recommendedName>
</protein>
<evidence type="ECO:0000313" key="3">
    <source>
        <dbReference type="Proteomes" id="UP001190700"/>
    </source>
</evidence>
<dbReference type="Pfam" id="PF13913">
    <property type="entry name" value="zf-C2HC_2"/>
    <property type="match status" value="2"/>
</dbReference>
<feature type="region of interest" description="Disordered" evidence="1">
    <location>
        <begin position="158"/>
        <end position="189"/>
    </location>
</feature>
<dbReference type="PANTHER" id="PTHR13555:SF68">
    <property type="entry name" value="ZINC FINGER PROTEIN 474"/>
    <property type="match status" value="1"/>
</dbReference>
<dbReference type="InterPro" id="IPR026319">
    <property type="entry name" value="ZC2HC1A/B-like"/>
</dbReference>
<organism evidence="2 3">
    <name type="scientific">Cymbomonas tetramitiformis</name>
    <dbReference type="NCBI Taxonomy" id="36881"/>
    <lineage>
        <taxon>Eukaryota</taxon>
        <taxon>Viridiplantae</taxon>
        <taxon>Chlorophyta</taxon>
        <taxon>Pyramimonadophyceae</taxon>
        <taxon>Pyramimonadales</taxon>
        <taxon>Pyramimonadaceae</taxon>
        <taxon>Cymbomonas</taxon>
    </lineage>
</organism>
<dbReference type="Gene3D" id="3.30.160.60">
    <property type="entry name" value="Classic Zinc Finger"/>
    <property type="match status" value="1"/>
</dbReference>
<accession>A0AAE0CCR5</accession>
<keyword evidence="3" id="KW-1185">Reference proteome</keyword>
<dbReference type="AlphaFoldDB" id="A0AAE0CCR5"/>
<dbReference type="PANTHER" id="PTHR13555">
    <property type="entry name" value="C2H2 ZINC FINGER CGI-62-RELATED"/>
    <property type="match status" value="1"/>
</dbReference>
<gene>
    <name evidence="2" type="ORF">CYMTET_38101</name>
</gene>
<comment type="caution">
    <text evidence="2">The sequence shown here is derived from an EMBL/GenBank/DDBJ whole genome shotgun (WGS) entry which is preliminary data.</text>
</comment>
<feature type="compositionally biased region" description="Basic and acidic residues" evidence="1">
    <location>
        <begin position="180"/>
        <end position="189"/>
    </location>
</feature>
<evidence type="ECO:0008006" key="4">
    <source>
        <dbReference type="Google" id="ProtNLM"/>
    </source>
</evidence>
<name>A0AAE0CCR5_9CHLO</name>
<feature type="compositionally biased region" description="Polar residues" evidence="1">
    <location>
        <begin position="165"/>
        <end position="176"/>
    </location>
</feature>
<dbReference type="EMBL" id="LGRX02025325">
    <property type="protein sequence ID" value="KAK3252611.1"/>
    <property type="molecule type" value="Genomic_DNA"/>
</dbReference>
<sequence length="189" mass="21094">MSSRPRMLMCYLCGREYGTKSLPIHIPQCQRKWIAVEEQKPKKERRPLPPEPKMQLDEVVKGKGEYNIDAFNEQMYDTWETQSLITCPHCGRSFTDSAMKHHKKSCTAAKPAKPAGTGLTRQSLSMRVGPGPVAGTSHDMSHLKAAFDTGVSVKEAAKPKLKNGQLPSKANASASNLLRKRPEFDLSWE</sequence>
<dbReference type="Proteomes" id="UP001190700">
    <property type="component" value="Unassembled WGS sequence"/>
</dbReference>
<evidence type="ECO:0000313" key="2">
    <source>
        <dbReference type="EMBL" id="KAK3252611.1"/>
    </source>
</evidence>
<evidence type="ECO:0000256" key="1">
    <source>
        <dbReference type="SAM" id="MobiDB-lite"/>
    </source>
</evidence>
<feature type="region of interest" description="Disordered" evidence="1">
    <location>
        <begin position="106"/>
        <end position="126"/>
    </location>
</feature>